<dbReference type="RefSeq" id="WP_055450056.1">
    <property type="nucleotide sequence ID" value="NZ_CYHF01000003.1"/>
</dbReference>
<keyword evidence="1" id="KW-0732">Signal</keyword>
<evidence type="ECO:0000256" key="1">
    <source>
        <dbReference type="SAM" id="SignalP"/>
    </source>
</evidence>
<dbReference type="Pfam" id="PF08750">
    <property type="entry name" value="CNP1"/>
    <property type="match status" value="1"/>
</dbReference>
<reference evidence="4" key="1">
    <citation type="submission" date="2015-08" db="EMBL/GenBank/DDBJ databases">
        <authorList>
            <person name="Varghese N."/>
        </authorList>
    </citation>
    <scope>NUCLEOTIDE SEQUENCE [LARGE SCALE GENOMIC DNA]</scope>
    <source>
        <strain evidence="4">DSM 18181</strain>
    </source>
</reference>
<dbReference type="Proteomes" id="UP000183649">
    <property type="component" value="Unassembled WGS sequence"/>
</dbReference>
<dbReference type="EMBL" id="CYHF01000003">
    <property type="protein sequence ID" value="CUA95821.1"/>
    <property type="molecule type" value="Genomic_DNA"/>
</dbReference>
<accession>A0A0K6HYB9</accession>
<evidence type="ECO:0000313" key="4">
    <source>
        <dbReference type="Proteomes" id="UP000183649"/>
    </source>
</evidence>
<name>A0A0K6HYB9_9BURK</name>
<dbReference type="STRING" id="339866.GCA_001418255_01152"/>
<protein>
    <submittedName>
        <fullName evidence="3">CNP1-like family</fullName>
    </submittedName>
</protein>
<organism evidence="3 4">
    <name type="scientific">Thiomonas bhubaneswarensis</name>
    <dbReference type="NCBI Taxonomy" id="339866"/>
    <lineage>
        <taxon>Bacteria</taxon>
        <taxon>Pseudomonadati</taxon>
        <taxon>Pseudomonadota</taxon>
        <taxon>Betaproteobacteria</taxon>
        <taxon>Burkholderiales</taxon>
        <taxon>Thiomonas</taxon>
    </lineage>
</organism>
<proteinExistence type="predicted"/>
<dbReference type="OrthoDB" id="7066954at2"/>
<sequence>MMVSRSESVRIALLAFLGCMLTLAPRAHAQSSSDEGWFGAKTAAAEAPVSLPAAPTDLVHVHITASGSLQFYVDRASVSVEPGQTVRYTLVGKTPNGPSNITFEGINCVTRQWKLYALWNDVSKQWVKATSSEWQRIPESGATRVHSTLYRDDFCLNQSVRGSAADLVRRIELGLHAPSSLSN</sequence>
<feature type="chain" id="PRO_5005505036" evidence="1">
    <location>
        <begin position="30"/>
        <end position="183"/>
    </location>
</feature>
<feature type="domain" description="CNP1-like uncharacterised" evidence="2">
    <location>
        <begin position="44"/>
        <end position="171"/>
    </location>
</feature>
<keyword evidence="4" id="KW-1185">Reference proteome</keyword>
<gene>
    <name evidence="3" type="ORF">Ga0061069_103273</name>
</gene>
<feature type="signal peptide" evidence="1">
    <location>
        <begin position="1"/>
        <end position="29"/>
    </location>
</feature>
<evidence type="ECO:0000313" key="3">
    <source>
        <dbReference type="EMBL" id="CUA95821.1"/>
    </source>
</evidence>
<dbReference type="AlphaFoldDB" id="A0A0K6HYB9"/>
<evidence type="ECO:0000259" key="2">
    <source>
        <dbReference type="Pfam" id="PF08750"/>
    </source>
</evidence>
<dbReference type="InterPro" id="IPR014861">
    <property type="entry name" value="CNP1-like_dom"/>
</dbReference>